<gene>
    <name evidence="3" type="ORF">A3A74_00880</name>
</gene>
<dbReference type="Pfam" id="PF08245">
    <property type="entry name" value="Mur_ligase_M"/>
    <property type="match status" value="1"/>
</dbReference>
<dbReference type="AlphaFoldDB" id="A0A1F7IH98"/>
<dbReference type="InterPro" id="IPR013221">
    <property type="entry name" value="Mur_ligase_cen"/>
</dbReference>
<protein>
    <recommendedName>
        <fullName evidence="5">UDP-N-acetylmuramyl-tripeptide synthetase</fullName>
    </recommendedName>
</protein>
<dbReference type="Gene3D" id="3.90.190.20">
    <property type="entry name" value="Mur ligase, C-terminal domain"/>
    <property type="match status" value="1"/>
</dbReference>
<dbReference type="Proteomes" id="UP000179270">
    <property type="component" value="Unassembled WGS sequence"/>
</dbReference>
<feature type="domain" description="Mur ligase C-terminal" evidence="1">
    <location>
        <begin position="236"/>
        <end position="377"/>
    </location>
</feature>
<dbReference type="Gene3D" id="3.40.1190.10">
    <property type="entry name" value="Mur-like, catalytic domain"/>
    <property type="match status" value="1"/>
</dbReference>
<evidence type="ECO:0000259" key="1">
    <source>
        <dbReference type="Pfam" id="PF02875"/>
    </source>
</evidence>
<dbReference type="InterPro" id="IPR036565">
    <property type="entry name" value="Mur-like_cat_sf"/>
</dbReference>
<evidence type="ECO:0000313" key="4">
    <source>
        <dbReference type="Proteomes" id="UP000179270"/>
    </source>
</evidence>
<reference evidence="3 4" key="1">
    <citation type="journal article" date="2016" name="Nat. Commun.">
        <title>Thousands of microbial genomes shed light on interconnected biogeochemical processes in an aquifer system.</title>
        <authorList>
            <person name="Anantharaman K."/>
            <person name="Brown C.T."/>
            <person name="Hug L.A."/>
            <person name="Sharon I."/>
            <person name="Castelle C.J."/>
            <person name="Probst A.J."/>
            <person name="Thomas B.C."/>
            <person name="Singh A."/>
            <person name="Wilkins M.J."/>
            <person name="Karaoz U."/>
            <person name="Brodie E.L."/>
            <person name="Williams K.H."/>
            <person name="Hubbard S.S."/>
            <person name="Banfield J.F."/>
        </authorList>
    </citation>
    <scope>NUCLEOTIDE SEQUENCE [LARGE SCALE GENOMIC DNA]</scope>
</reference>
<dbReference type="GO" id="GO:0016881">
    <property type="term" value="F:acid-amino acid ligase activity"/>
    <property type="evidence" value="ECO:0007669"/>
    <property type="project" value="InterPro"/>
</dbReference>
<comment type="caution">
    <text evidence="3">The sequence shown here is derived from an EMBL/GenBank/DDBJ whole genome shotgun (WGS) entry which is preliminary data.</text>
</comment>
<accession>A0A1F7IH98</accession>
<name>A0A1F7IH98_9BACT</name>
<dbReference type="InterPro" id="IPR004101">
    <property type="entry name" value="Mur_ligase_C"/>
</dbReference>
<dbReference type="InterPro" id="IPR036615">
    <property type="entry name" value="Mur_ligase_C_dom_sf"/>
</dbReference>
<dbReference type="Pfam" id="PF02875">
    <property type="entry name" value="Mur_ligase_C"/>
    <property type="match status" value="1"/>
</dbReference>
<dbReference type="GO" id="GO:0005524">
    <property type="term" value="F:ATP binding"/>
    <property type="evidence" value="ECO:0007669"/>
    <property type="project" value="InterPro"/>
</dbReference>
<feature type="domain" description="Mur ligase central" evidence="2">
    <location>
        <begin position="33"/>
        <end position="196"/>
    </location>
</feature>
<evidence type="ECO:0000259" key="2">
    <source>
        <dbReference type="Pfam" id="PF08245"/>
    </source>
</evidence>
<organism evidence="3 4">
    <name type="scientific">Candidatus Roizmanbacteria bacterium RIFCSPLOWO2_01_FULL_35_13</name>
    <dbReference type="NCBI Taxonomy" id="1802055"/>
    <lineage>
        <taxon>Bacteria</taxon>
        <taxon>Candidatus Roizmaniibacteriota</taxon>
    </lineage>
</organism>
<evidence type="ECO:0008006" key="5">
    <source>
        <dbReference type="Google" id="ProtNLM"/>
    </source>
</evidence>
<dbReference type="PANTHER" id="PTHR23135">
    <property type="entry name" value="MUR LIGASE FAMILY MEMBER"/>
    <property type="match status" value="1"/>
</dbReference>
<dbReference type="STRING" id="1802055.A3A74_00880"/>
<dbReference type="EMBL" id="MGAF01000004">
    <property type="protein sequence ID" value="OGK42752.1"/>
    <property type="molecule type" value="Genomic_DNA"/>
</dbReference>
<dbReference type="PANTHER" id="PTHR23135:SF4">
    <property type="entry name" value="UDP-N-ACETYLMURAMOYL-L-ALANYL-D-GLUTAMATE--2,6-DIAMINOPIMELATE LIGASE MURE HOMOLOG, CHLOROPLASTIC"/>
    <property type="match status" value="1"/>
</dbReference>
<dbReference type="SUPFAM" id="SSF53623">
    <property type="entry name" value="MurD-like peptide ligases, catalytic domain"/>
    <property type="match status" value="1"/>
</dbReference>
<evidence type="ECO:0000313" key="3">
    <source>
        <dbReference type="EMBL" id="OGK42752.1"/>
    </source>
</evidence>
<dbReference type="SUPFAM" id="SSF53244">
    <property type="entry name" value="MurD-like peptide ligases, peptide-binding domain"/>
    <property type="match status" value="1"/>
</dbReference>
<sequence>MQQTLKNYYHLLQSVLANVYYGFPSRKLKIIGVTGTDGKTTTTHLIYHILKSAGKKVSMVSSVYANIAGKTYDIGFHVTTPDVFPLQKYLRQSVDSGDEYFVLETTSHALTQNRNSLIKYEAALVTNITHEHLDFHKVYEEYVRSKAILLKNAIISLLNVDDRSFPLLKNLIKKNYFTYGLINKADFQFDIGVKYNLKLAKFNKYNYLAAYALCTKLNIGEKFISKALRSFVLPPGRLEIVVNKPIMVIIDFAHTPNALHEVLSEVREEFITGTHRLIHVFGSAGKRDQSKRPLMGAESARYADKIILTEEDYRDEDLYKICREIATGIEKKGFKLTNSNSSNISNKSYLIEINRKKAIEIAIKITIPGDVVILTGKSHEKSLCRGKTEYPWNEKQVVLDALKKYDRL</sequence>
<proteinExistence type="predicted"/>